<dbReference type="RefSeq" id="WP_161049279.1">
    <property type="nucleotide sequence ID" value="NZ_WWCR01000003.1"/>
</dbReference>
<protein>
    <submittedName>
        <fullName evidence="1">Uncharacterized protein</fullName>
    </submittedName>
</protein>
<organism evidence="1 2">
    <name type="scientific">Duganella margarita</name>
    <dbReference type="NCBI Taxonomy" id="2692170"/>
    <lineage>
        <taxon>Bacteria</taxon>
        <taxon>Pseudomonadati</taxon>
        <taxon>Pseudomonadota</taxon>
        <taxon>Betaproteobacteria</taxon>
        <taxon>Burkholderiales</taxon>
        <taxon>Oxalobacteraceae</taxon>
        <taxon>Telluria group</taxon>
        <taxon>Duganella</taxon>
    </lineage>
</organism>
<sequence length="460" mass="51657">MKHISLKTRAAKEKDYLAGYNLATKVGGRPSVRKTVPSNSPKQMDAAPSHTCVIASTVSSNTTMRSATGPSSTLNRNRETRSVQRGITTHILPSDLQQQIAIEVLRCLSRFRIIRAVDIAVYCFAERPYTAARQAARRALSGLLKRGCVLSYRTERHQTIYAMTEAGKRFLEEYGFEGTASIRRAANMVNPNHTLWLDFITLACEARGMSAFTESEIIRALNPDVTNFNKMKKRGIVEVTPQPSANSSTASRRKIKLLPDAVALEDDGITWFEIDASRRGPARVARLMGLIRKIGAPVSELATAYSIPIEQSSLARLSIHATNPSYFRLLRNRLMKEVRETQPIILTESDNNLRVVLLEKGDEVLDGGDDHPFSQASKSDHYIFEIWRARDCATGLEDACVGHVILQLLPTWLPNYKGSDKEKSNPAGWFEQNYLPYHRPTSLEKWPMPRSQFPLNLRRC</sequence>
<dbReference type="AlphaFoldDB" id="A0A7X4GXN6"/>
<proteinExistence type="predicted"/>
<evidence type="ECO:0000313" key="2">
    <source>
        <dbReference type="Proteomes" id="UP000469734"/>
    </source>
</evidence>
<dbReference type="EMBL" id="WWCR01000003">
    <property type="protein sequence ID" value="MYM71625.1"/>
    <property type="molecule type" value="Genomic_DNA"/>
</dbReference>
<dbReference type="Proteomes" id="UP000469734">
    <property type="component" value="Unassembled WGS sequence"/>
</dbReference>
<comment type="caution">
    <text evidence="1">The sequence shown here is derived from an EMBL/GenBank/DDBJ whole genome shotgun (WGS) entry which is preliminary data.</text>
</comment>
<evidence type="ECO:0000313" key="1">
    <source>
        <dbReference type="EMBL" id="MYM71625.1"/>
    </source>
</evidence>
<accession>A0A7X4GXN6</accession>
<gene>
    <name evidence="1" type="ORF">GTP56_05365</name>
</gene>
<reference evidence="1 2" key="1">
    <citation type="submission" date="2019-12" db="EMBL/GenBank/DDBJ databases">
        <title>Novel species isolated from a subtropical stream in China.</title>
        <authorList>
            <person name="Lu H."/>
        </authorList>
    </citation>
    <scope>NUCLEOTIDE SEQUENCE [LARGE SCALE GENOMIC DNA]</scope>
    <source>
        <strain evidence="1 2">FT134W</strain>
    </source>
</reference>
<name>A0A7X4GXN6_9BURK</name>